<gene>
    <name evidence="1" type="ORF">ALQ30_00471</name>
</gene>
<organism evidence="1 2">
    <name type="scientific">Pseudomonas syringae pv. persicae</name>
    <dbReference type="NCBI Taxonomy" id="237306"/>
    <lineage>
        <taxon>Bacteria</taxon>
        <taxon>Pseudomonadati</taxon>
        <taxon>Pseudomonadota</taxon>
        <taxon>Gammaproteobacteria</taxon>
        <taxon>Pseudomonadales</taxon>
        <taxon>Pseudomonadaceae</taxon>
        <taxon>Pseudomonas</taxon>
    </lineage>
</organism>
<accession>A0A3M4AYH3</accession>
<name>A0A3M4AYH3_9PSED</name>
<protein>
    <submittedName>
        <fullName evidence="1">Uncharacterized protein</fullName>
    </submittedName>
</protein>
<comment type="caution">
    <text evidence="1">The sequence shown here is derived from an EMBL/GenBank/DDBJ whole genome shotgun (WGS) entry which is preliminary data.</text>
</comment>
<dbReference type="AlphaFoldDB" id="A0A3M4AYH3"/>
<dbReference type="Proteomes" id="UP000281604">
    <property type="component" value="Unassembled WGS sequence"/>
</dbReference>
<evidence type="ECO:0000313" key="1">
    <source>
        <dbReference type="EMBL" id="RMP11963.1"/>
    </source>
</evidence>
<proteinExistence type="predicted"/>
<sequence>MNQQPGMKLTGFGKHNRIRGKQTMTAKLSEPMQNVLMKLGTGWGWDDFGVHGPLSCAARVRTCEALQKRGLVAYSYGDYDLTAIGEALAKQLNDQAKAALVAS</sequence>
<dbReference type="EMBL" id="RBQE01000115">
    <property type="protein sequence ID" value="RMP11963.1"/>
    <property type="molecule type" value="Genomic_DNA"/>
</dbReference>
<reference evidence="1 2" key="1">
    <citation type="submission" date="2018-08" db="EMBL/GenBank/DDBJ databases">
        <title>Recombination of ecologically and evolutionarily significant loci maintains genetic cohesion in the Pseudomonas syringae species complex.</title>
        <authorList>
            <person name="Dillon M."/>
            <person name="Thakur S."/>
            <person name="Almeida R.N.D."/>
            <person name="Weir B.S."/>
            <person name="Guttman D.S."/>
        </authorList>
    </citation>
    <scope>NUCLEOTIDE SEQUENCE [LARGE SCALE GENOMIC DNA]</scope>
    <source>
        <strain evidence="1 2">ICMP 3706</strain>
    </source>
</reference>
<evidence type="ECO:0000313" key="2">
    <source>
        <dbReference type="Proteomes" id="UP000281604"/>
    </source>
</evidence>